<dbReference type="Pfam" id="PF09411">
    <property type="entry name" value="PagL"/>
    <property type="match status" value="1"/>
</dbReference>
<accession>A0A562VM04</accession>
<evidence type="ECO:0000313" key="2">
    <source>
        <dbReference type="Proteomes" id="UP000319449"/>
    </source>
</evidence>
<dbReference type="SUPFAM" id="SSF56925">
    <property type="entry name" value="OMPA-like"/>
    <property type="match status" value="1"/>
</dbReference>
<reference evidence="1 2" key="1">
    <citation type="submission" date="2019-07" db="EMBL/GenBank/DDBJ databases">
        <title>Genomic Encyclopedia of Archaeal and Bacterial Type Strains, Phase II (KMG-II): from individual species to whole genera.</title>
        <authorList>
            <person name="Goeker M."/>
        </authorList>
    </citation>
    <scope>NUCLEOTIDE SEQUENCE [LARGE SCALE GENOMIC DNA]</scope>
    <source>
        <strain evidence="1 2">ATCC BAA-1139</strain>
    </source>
</reference>
<dbReference type="InterPro" id="IPR011250">
    <property type="entry name" value="OMP/PagP_B-barrel"/>
</dbReference>
<dbReference type="Proteomes" id="UP000319449">
    <property type="component" value="Unassembled WGS sequence"/>
</dbReference>
<dbReference type="RefSeq" id="WP_246125847.1">
    <property type="nucleotide sequence ID" value="NZ_VLLN01000012.1"/>
</dbReference>
<dbReference type="AlphaFoldDB" id="A0A562VM04"/>
<dbReference type="Gene3D" id="2.40.160.20">
    <property type="match status" value="1"/>
</dbReference>
<dbReference type="EMBL" id="VLLN01000012">
    <property type="protein sequence ID" value="TWJ18993.1"/>
    <property type="molecule type" value="Genomic_DNA"/>
</dbReference>
<protein>
    <submittedName>
        <fullName evidence="1">Lipid A 3-O-deacylase PagL</fullName>
    </submittedName>
</protein>
<name>A0A562VM04_9BACT</name>
<keyword evidence="2" id="KW-1185">Reference proteome</keyword>
<dbReference type="InterPro" id="IPR018550">
    <property type="entry name" value="Lipid-A_deacylase-rel"/>
</dbReference>
<gene>
    <name evidence="1" type="ORF">JN12_02211</name>
</gene>
<evidence type="ECO:0000313" key="1">
    <source>
        <dbReference type="EMBL" id="TWJ18993.1"/>
    </source>
</evidence>
<comment type="caution">
    <text evidence="1">The sequence shown here is derived from an EMBL/GenBank/DDBJ whole genome shotgun (WGS) entry which is preliminary data.</text>
</comment>
<proteinExistence type="predicted"/>
<sequence>MELPLHLAVDHDGRTMTGGYILGSWKFTGLTEQGFFPYVFAGGGIVFNDLGLPTQGTRLNFSYQGGTGLQYLLRPGLALMAEYRYHHVSNAGTAEPNEPLNASKFLLGISVFF</sequence>
<organism evidence="1 2">
    <name type="scientific">Geobacter argillaceus</name>
    <dbReference type="NCBI Taxonomy" id="345631"/>
    <lineage>
        <taxon>Bacteria</taxon>
        <taxon>Pseudomonadati</taxon>
        <taxon>Thermodesulfobacteriota</taxon>
        <taxon>Desulfuromonadia</taxon>
        <taxon>Geobacterales</taxon>
        <taxon>Geobacteraceae</taxon>
        <taxon>Geobacter</taxon>
    </lineage>
</organism>